<dbReference type="Proteomes" id="UP000759131">
    <property type="component" value="Unassembled WGS sequence"/>
</dbReference>
<name>A0A7R9KQV7_9ACAR</name>
<keyword evidence="2" id="KW-0812">Transmembrane</keyword>
<evidence type="ECO:0000256" key="1">
    <source>
        <dbReference type="SAM" id="MobiDB-lite"/>
    </source>
</evidence>
<reference evidence="3" key="1">
    <citation type="submission" date="2020-11" db="EMBL/GenBank/DDBJ databases">
        <authorList>
            <person name="Tran Van P."/>
        </authorList>
    </citation>
    <scope>NUCLEOTIDE SEQUENCE</scope>
</reference>
<feature type="region of interest" description="Disordered" evidence="1">
    <location>
        <begin position="49"/>
        <end position="76"/>
    </location>
</feature>
<protein>
    <submittedName>
        <fullName evidence="3">Uncharacterized protein</fullName>
    </submittedName>
</protein>
<sequence>VKLVLGWTSSPMSFIFYLIITMGCILIIALLVVSLVFVRSVKHARATRGTYSPSTQEMFGNSASEILKPPPEERLI</sequence>
<dbReference type="OrthoDB" id="6406940at2759"/>
<accession>A0A7R9KQV7</accession>
<keyword evidence="2" id="KW-0472">Membrane</keyword>
<evidence type="ECO:0000313" key="4">
    <source>
        <dbReference type="Proteomes" id="UP000759131"/>
    </source>
</evidence>
<gene>
    <name evidence="3" type="ORF">OSB1V03_LOCUS8152</name>
</gene>
<dbReference type="EMBL" id="CAJPIZ010004989">
    <property type="protein sequence ID" value="CAG2108157.1"/>
    <property type="molecule type" value="Genomic_DNA"/>
</dbReference>
<organism evidence="3">
    <name type="scientific">Medioppia subpectinata</name>
    <dbReference type="NCBI Taxonomy" id="1979941"/>
    <lineage>
        <taxon>Eukaryota</taxon>
        <taxon>Metazoa</taxon>
        <taxon>Ecdysozoa</taxon>
        <taxon>Arthropoda</taxon>
        <taxon>Chelicerata</taxon>
        <taxon>Arachnida</taxon>
        <taxon>Acari</taxon>
        <taxon>Acariformes</taxon>
        <taxon>Sarcoptiformes</taxon>
        <taxon>Oribatida</taxon>
        <taxon>Brachypylina</taxon>
        <taxon>Oppioidea</taxon>
        <taxon>Oppiidae</taxon>
        <taxon>Medioppia</taxon>
    </lineage>
</organism>
<proteinExistence type="predicted"/>
<dbReference type="EMBL" id="OC859564">
    <property type="protein sequence ID" value="CAD7627727.1"/>
    <property type="molecule type" value="Genomic_DNA"/>
</dbReference>
<evidence type="ECO:0000313" key="3">
    <source>
        <dbReference type="EMBL" id="CAD7627727.1"/>
    </source>
</evidence>
<dbReference type="AlphaFoldDB" id="A0A7R9KQV7"/>
<feature type="compositionally biased region" description="Polar residues" evidence="1">
    <location>
        <begin position="49"/>
        <end position="64"/>
    </location>
</feature>
<keyword evidence="4" id="KW-1185">Reference proteome</keyword>
<feature type="non-terminal residue" evidence="3">
    <location>
        <position position="76"/>
    </location>
</feature>
<keyword evidence="2" id="KW-1133">Transmembrane helix</keyword>
<feature type="transmembrane region" description="Helical" evidence="2">
    <location>
        <begin position="14"/>
        <end position="38"/>
    </location>
</feature>
<evidence type="ECO:0000256" key="2">
    <source>
        <dbReference type="SAM" id="Phobius"/>
    </source>
</evidence>